<comment type="caution">
    <text evidence="1">The sequence shown here is derived from an EMBL/GenBank/DDBJ whole genome shotgun (WGS) entry which is preliminary data.</text>
</comment>
<organism evidence="1 2">
    <name type="scientific">Hymenobacter lucidus</name>
    <dbReference type="NCBI Taxonomy" id="2880930"/>
    <lineage>
        <taxon>Bacteria</taxon>
        <taxon>Pseudomonadati</taxon>
        <taxon>Bacteroidota</taxon>
        <taxon>Cytophagia</taxon>
        <taxon>Cytophagales</taxon>
        <taxon>Hymenobacteraceae</taxon>
        <taxon>Hymenobacter</taxon>
    </lineage>
</organism>
<dbReference type="Gene3D" id="3.40.50.450">
    <property type="match status" value="1"/>
</dbReference>
<gene>
    <name evidence="1" type="ORF">LGH74_01785</name>
</gene>
<evidence type="ECO:0000313" key="2">
    <source>
        <dbReference type="Proteomes" id="UP001165296"/>
    </source>
</evidence>
<evidence type="ECO:0008006" key="3">
    <source>
        <dbReference type="Google" id="ProtNLM"/>
    </source>
</evidence>
<name>A0ABS8AN25_9BACT</name>
<keyword evidence="2" id="KW-1185">Reference proteome</keyword>
<proteinExistence type="predicted"/>
<dbReference type="EMBL" id="JAJADR010000001">
    <property type="protein sequence ID" value="MCB2406696.1"/>
    <property type="molecule type" value="Genomic_DNA"/>
</dbReference>
<evidence type="ECO:0000313" key="1">
    <source>
        <dbReference type="EMBL" id="MCB2406696.1"/>
    </source>
</evidence>
<dbReference type="Proteomes" id="UP001165296">
    <property type="component" value="Unassembled WGS sequence"/>
</dbReference>
<reference evidence="1" key="1">
    <citation type="submission" date="2021-10" db="EMBL/GenBank/DDBJ databases">
        <authorList>
            <person name="Dean J.D."/>
            <person name="Kim M.K."/>
            <person name="Newey C.N."/>
            <person name="Stoker T.S."/>
            <person name="Thompson D.W."/>
            <person name="Grose J.H."/>
        </authorList>
    </citation>
    <scope>NUCLEOTIDE SEQUENCE</scope>
    <source>
        <strain evidence="1">BT178</strain>
    </source>
</reference>
<sequence length="190" mass="21392">MSIAPEEIRKLGNAELLQLPKTAFFCSRNYPASIEQPTYLWALEQRAEGQCILSGFHSMLEQTVFRYLLQGPQQPVIYALGRGIQHNIRMEYGREIEAGNLLFITLFEPDVKTVTQETADIRNLLIADLADQFFVPYVTPGGILDRLLQSPSAQGKPVFTLDLPENQALRQRGALCFHPSGILGRHSQHL</sequence>
<accession>A0ABS8AN25</accession>
<dbReference type="RefSeq" id="WP_226170974.1">
    <property type="nucleotide sequence ID" value="NZ_JAJADR010000001.1"/>
</dbReference>
<protein>
    <recommendedName>
        <fullName evidence="3">DNA-binding protein</fullName>
    </recommendedName>
</protein>